<dbReference type="Proteomes" id="UP001233999">
    <property type="component" value="Unassembled WGS sequence"/>
</dbReference>
<evidence type="ECO:0000313" key="2">
    <source>
        <dbReference type="Proteomes" id="UP001233999"/>
    </source>
</evidence>
<reference evidence="1" key="1">
    <citation type="journal article" date="2023" name="IScience">
        <title>Live-bearing cockroach genome reveals convergent evolutionary mechanisms linked to viviparity in insects and beyond.</title>
        <authorList>
            <person name="Fouks B."/>
            <person name="Harrison M.C."/>
            <person name="Mikhailova A.A."/>
            <person name="Marchal E."/>
            <person name="English S."/>
            <person name="Carruthers M."/>
            <person name="Jennings E.C."/>
            <person name="Chiamaka E.L."/>
            <person name="Frigard R.A."/>
            <person name="Pippel M."/>
            <person name="Attardo G.M."/>
            <person name="Benoit J.B."/>
            <person name="Bornberg-Bauer E."/>
            <person name="Tobe S.S."/>
        </authorList>
    </citation>
    <scope>NUCLEOTIDE SEQUENCE</scope>
    <source>
        <strain evidence="1">Stay&amp;Tobe</strain>
    </source>
</reference>
<proteinExistence type="predicted"/>
<dbReference type="AlphaFoldDB" id="A0AAD8ALH2"/>
<organism evidence="1 2">
    <name type="scientific">Diploptera punctata</name>
    <name type="common">Pacific beetle cockroach</name>
    <dbReference type="NCBI Taxonomy" id="6984"/>
    <lineage>
        <taxon>Eukaryota</taxon>
        <taxon>Metazoa</taxon>
        <taxon>Ecdysozoa</taxon>
        <taxon>Arthropoda</taxon>
        <taxon>Hexapoda</taxon>
        <taxon>Insecta</taxon>
        <taxon>Pterygota</taxon>
        <taxon>Neoptera</taxon>
        <taxon>Polyneoptera</taxon>
        <taxon>Dictyoptera</taxon>
        <taxon>Blattodea</taxon>
        <taxon>Blaberoidea</taxon>
        <taxon>Blaberidae</taxon>
        <taxon>Diplopterinae</taxon>
        <taxon>Diploptera</taxon>
    </lineage>
</organism>
<comment type="caution">
    <text evidence="1">The sequence shown here is derived from an EMBL/GenBank/DDBJ whole genome shotgun (WGS) entry which is preliminary data.</text>
</comment>
<reference evidence="1" key="2">
    <citation type="submission" date="2023-05" db="EMBL/GenBank/DDBJ databases">
        <authorList>
            <person name="Fouks B."/>
        </authorList>
    </citation>
    <scope>NUCLEOTIDE SEQUENCE</scope>
    <source>
        <strain evidence="1">Stay&amp;Tobe</strain>
        <tissue evidence="1">Testes</tissue>
    </source>
</reference>
<keyword evidence="2" id="KW-1185">Reference proteome</keyword>
<evidence type="ECO:0000313" key="1">
    <source>
        <dbReference type="EMBL" id="KAJ9601279.1"/>
    </source>
</evidence>
<accession>A0AAD8ALH2</accession>
<protein>
    <submittedName>
        <fullName evidence="1">Uncharacterized protein</fullName>
    </submittedName>
</protein>
<feature type="non-terminal residue" evidence="1">
    <location>
        <position position="1"/>
    </location>
</feature>
<gene>
    <name evidence="1" type="ORF">L9F63_000574</name>
</gene>
<dbReference type="EMBL" id="JASPKZ010000024">
    <property type="protein sequence ID" value="KAJ9601279.1"/>
    <property type="molecule type" value="Genomic_DNA"/>
</dbReference>
<feature type="non-terminal residue" evidence="1">
    <location>
        <position position="104"/>
    </location>
</feature>
<sequence>QFAVVKYRIFVMSVQYNTSVRDYISLLLPHNFVTLPEQLFGCFTAHIIEFCTIFISFSDFPYISAILFNWPPMALYTFHSTIQRSSILWYMRKTSSLHIVPNIE</sequence>
<name>A0AAD8ALH2_DIPPU</name>